<keyword evidence="3 6" id="KW-1133">Transmembrane helix</keyword>
<proteinExistence type="predicted"/>
<dbReference type="HOGENOM" id="CLU_018816_15_3_0"/>
<dbReference type="Gene3D" id="2.40.30.170">
    <property type="match status" value="1"/>
</dbReference>
<dbReference type="eggNOG" id="COG1566">
    <property type="taxonomic scope" value="Bacteria"/>
</dbReference>
<dbReference type="KEGG" id="str:Sterm_0470"/>
<keyword evidence="2 6" id="KW-0812">Transmembrane</keyword>
<name>D1AMX1_SEBTE</name>
<dbReference type="EMBL" id="CP001739">
    <property type="protein sequence ID" value="ACZ07347.1"/>
    <property type="molecule type" value="Genomic_DNA"/>
</dbReference>
<dbReference type="SUPFAM" id="SSF111369">
    <property type="entry name" value="HlyD-like secretion proteins"/>
    <property type="match status" value="2"/>
</dbReference>
<dbReference type="Proteomes" id="UP000000845">
    <property type="component" value="Chromosome"/>
</dbReference>
<gene>
    <name evidence="8" type="ordered locus">Sterm_0470</name>
</gene>
<feature type="transmembrane region" description="Helical" evidence="6">
    <location>
        <begin position="28"/>
        <end position="46"/>
    </location>
</feature>
<feature type="coiled-coil region" evidence="5">
    <location>
        <begin position="120"/>
        <end position="192"/>
    </location>
</feature>
<accession>D1AMX1</accession>
<keyword evidence="9" id="KW-1185">Reference proteome</keyword>
<organism evidence="8 9">
    <name type="scientific">Sebaldella termitidis (strain ATCC 33386 / NCTC 11300)</name>
    <dbReference type="NCBI Taxonomy" id="526218"/>
    <lineage>
        <taxon>Bacteria</taxon>
        <taxon>Fusobacteriati</taxon>
        <taxon>Fusobacteriota</taxon>
        <taxon>Fusobacteriia</taxon>
        <taxon>Fusobacteriales</taxon>
        <taxon>Leptotrichiaceae</taxon>
        <taxon>Sebaldella</taxon>
    </lineage>
</organism>
<keyword evidence="5" id="KW-0175">Coiled coil</keyword>
<evidence type="ECO:0000259" key="7">
    <source>
        <dbReference type="Pfam" id="PF25917"/>
    </source>
</evidence>
<dbReference type="RefSeq" id="WP_012859945.1">
    <property type="nucleotide sequence ID" value="NC_013517.1"/>
</dbReference>
<dbReference type="GO" id="GO:0016020">
    <property type="term" value="C:membrane"/>
    <property type="evidence" value="ECO:0007669"/>
    <property type="project" value="UniProtKB-SubCell"/>
</dbReference>
<evidence type="ECO:0000313" key="8">
    <source>
        <dbReference type="EMBL" id="ACZ07347.1"/>
    </source>
</evidence>
<reference evidence="8 9" key="2">
    <citation type="journal article" date="2010" name="Stand. Genomic Sci.">
        <title>Complete genome sequence of Sebaldella termitidis type strain (NCTC 11300).</title>
        <authorList>
            <person name="Harmon-Smith M."/>
            <person name="Celia L."/>
            <person name="Chertkov O."/>
            <person name="Lapidus A."/>
            <person name="Copeland A."/>
            <person name="Glavina Del Rio T."/>
            <person name="Nolan M."/>
            <person name="Lucas S."/>
            <person name="Tice H."/>
            <person name="Cheng J.F."/>
            <person name="Han C."/>
            <person name="Detter J.C."/>
            <person name="Bruce D."/>
            <person name="Goodwin L."/>
            <person name="Pitluck S."/>
            <person name="Pati A."/>
            <person name="Liolios K."/>
            <person name="Ivanova N."/>
            <person name="Mavromatis K."/>
            <person name="Mikhailova N."/>
            <person name="Chen A."/>
            <person name="Palaniappan K."/>
            <person name="Land M."/>
            <person name="Hauser L."/>
            <person name="Chang Y.J."/>
            <person name="Jeffries C.D."/>
            <person name="Brettin T."/>
            <person name="Goker M."/>
            <person name="Beck B."/>
            <person name="Bristow J."/>
            <person name="Eisen J.A."/>
            <person name="Markowitz V."/>
            <person name="Hugenholtz P."/>
            <person name="Kyrpides N.C."/>
            <person name="Klenk H.P."/>
            <person name="Chen F."/>
        </authorList>
    </citation>
    <scope>NUCLEOTIDE SEQUENCE [LARGE SCALE GENOMIC DNA]</scope>
    <source>
        <strain evidence="9">ATCC 33386 / NCTC 11300</strain>
    </source>
</reference>
<comment type="subcellular location">
    <subcellularLocation>
        <location evidence="1">Membrane</location>
        <topology evidence="1">Single-pass membrane protein</topology>
    </subcellularLocation>
</comment>
<evidence type="ECO:0000256" key="5">
    <source>
        <dbReference type="SAM" id="Coils"/>
    </source>
</evidence>
<protein>
    <submittedName>
        <fullName evidence="8">Secretion protein HlyD family protein</fullName>
    </submittedName>
</protein>
<evidence type="ECO:0000313" key="9">
    <source>
        <dbReference type="Proteomes" id="UP000000845"/>
    </source>
</evidence>
<sequence length="379" mass="43627">MNNKRRRGRKKKKIFLKKKIEFFNENKGIKIFCITLIAMISFYIIYSIRMDYITPYSSNAVVEYDVIPVYSRVNGIIKSINVKNSDIVKKGDKLFDIESEQYRILYELAVANKESAERHIDTMDKEISVEKAQIEKAQKNLDTLSKEHEKYKMLFEKEMISEDLYDDIKIKYDNAKNDYEIAKRQLKQLEVSKGKEGSDNDLIKVSDSQISKAKLDLEYTEIISPINGIVEMKQLYSGNAVNTSVPLLYIINKDELKISVETKEKTINAIKNSDLILVVFDAYPNKIFHAKLVDITKISSSSYTKPGNLEDVEQIDNKVVRPQGFGKVNIKITDKIPENYDIMGGGKASVLFFSKDVGKPMKLFGKVWIKAVQLFKYIQ</sequence>
<reference evidence="9" key="1">
    <citation type="submission" date="2009-09" db="EMBL/GenBank/DDBJ databases">
        <title>The complete chromosome of Sebaldella termitidis ATCC 33386.</title>
        <authorList>
            <consortium name="US DOE Joint Genome Institute (JGI-PGF)"/>
            <person name="Lucas S."/>
            <person name="Copeland A."/>
            <person name="Lapidus A."/>
            <person name="Glavina del Rio T."/>
            <person name="Dalin E."/>
            <person name="Tice H."/>
            <person name="Bruce D."/>
            <person name="Goodwin L."/>
            <person name="Pitluck S."/>
            <person name="Kyrpides N."/>
            <person name="Mavromatis K."/>
            <person name="Ivanova N."/>
            <person name="Mikhailova N."/>
            <person name="Sims D."/>
            <person name="Meincke L."/>
            <person name="Brettin T."/>
            <person name="Detter J.C."/>
            <person name="Han C."/>
            <person name="Larimer F."/>
            <person name="Land M."/>
            <person name="Hauser L."/>
            <person name="Markowitz V."/>
            <person name="Cheng J.F."/>
            <person name="Hugenholtz P."/>
            <person name="Woyke T."/>
            <person name="Wu D."/>
            <person name="Eisen J.A."/>
        </authorList>
    </citation>
    <scope>NUCLEOTIDE SEQUENCE [LARGE SCALE GENOMIC DNA]</scope>
    <source>
        <strain evidence="9">ATCC 33386 / NCTC 11300</strain>
    </source>
</reference>
<evidence type="ECO:0000256" key="4">
    <source>
        <dbReference type="ARBA" id="ARBA00023136"/>
    </source>
</evidence>
<evidence type="ECO:0000256" key="1">
    <source>
        <dbReference type="ARBA" id="ARBA00004167"/>
    </source>
</evidence>
<feature type="domain" description="Multidrug resistance protein MdtA-like barrel-sandwich hybrid" evidence="7">
    <location>
        <begin position="68"/>
        <end position="245"/>
    </location>
</feature>
<evidence type="ECO:0000256" key="3">
    <source>
        <dbReference type="ARBA" id="ARBA00022989"/>
    </source>
</evidence>
<keyword evidence="4 6" id="KW-0472">Membrane</keyword>
<dbReference type="Gene3D" id="2.40.50.100">
    <property type="match status" value="1"/>
</dbReference>
<dbReference type="PANTHER" id="PTHR30386">
    <property type="entry name" value="MEMBRANE FUSION SUBUNIT OF EMRAB-TOLC MULTIDRUG EFFLUX PUMP"/>
    <property type="match status" value="1"/>
</dbReference>
<evidence type="ECO:0000256" key="6">
    <source>
        <dbReference type="SAM" id="Phobius"/>
    </source>
</evidence>
<dbReference type="STRING" id="526218.Sterm_0470"/>
<dbReference type="Pfam" id="PF25917">
    <property type="entry name" value="BSH_RND"/>
    <property type="match status" value="1"/>
</dbReference>
<dbReference type="InterPro" id="IPR050739">
    <property type="entry name" value="MFP"/>
</dbReference>
<evidence type="ECO:0000256" key="2">
    <source>
        <dbReference type="ARBA" id="ARBA00022692"/>
    </source>
</evidence>
<dbReference type="AlphaFoldDB" id="D1AMX1"/>
<dbReference type="Gene3D" id="1.10.287.470">
    <property type="entry name" value="Helix hairpin bin"/>
    <property type="match status" value="1"/>
</dbReference>
<dbReference type="InterPro" id="IPR058625">
    <property type="entry name" value="MdtA-like_BSH"/>
</dbReference>
<dbReference type="PANTHER" id="PTHR30386:SF26">
    <property type="entry name" value="TRANSPORT PROTEIN COMB"/>
    <property type="match status" value="1"/>
</dbReference>